<gene>
    <name evidence="1" type="ORF">DSOL_3228</name>
</gene>
<dbReference type="Proteomes" id="UP000186102">
    <property type="component" value="Unassembled WGS sequence"/>
</dbReference>
<reference evidence="1 2" key="1">
    <citation type="submission" date="2016-09" db="EMBL/GenBank/DDBJ databases">
        <title>Complete genome of Desulfosporosinus sp. OL.</title>
        <authorList>
            <person name="Mardanov A."/>
            <person name="Beletsky A."/>
            <person name="Panova A."/>
            <person name="Karnachuk O."/>
            <person name="Ravin N."/>
        </authorList>
    </citation>
    <scope>NUCLEOTIDE SEQUENCE [LARGE SCALE GENOMIC DNA]</scope>
    <source>
        <strain evidence="1 2">OL</strain>
    </source>
</reference>
<accession>A0A1Q8QS00</accession>
<dbReference type="STRING" id="1888891.DSOL_3228"/>
<evidence type="ECO:0000313" key="2">
    <source>
        <dbReference type="Proteomes" id="UP000186102"/>
    </source>
</evidence>
<comment type="caution">
    <text evidence="1">The sequence shown here is derived from an EMBL/GenBank/DDBJ whole genome shotgun (WGS) entry which is preliminary data.</text>
</comment>
<dbReference type="AlphaFoldDB" id="A0A1Q8QS00"/>
<keyword evidence="2" id="KW-1185">Reference proteome</keyword>
<dbReference type="EMBL" id="MLBF01000027">
    <property type="protein sequence ID" value="OLN30096.1"/>
    <property type="molecule type" value="Genomic_DNA"/>
</dbReference>
<organism evidence="1 2">
    <name type="scientific">Desulfosporosinus metallidurans</name>
    <dbReference type="NCBI Taxonomy" id="1888891"/>
    <lineage>
        <taxon>Bacteria</taxon>
        <taxon>Bacillati</taxon>
        <taxon>Bacillota</taxon>
        <taxon>Clostridia</taxon>
        <taxon>Eubacteriales</taxon>
        <taxon>Desulfitobacteriaceae</taxon>
        <taxon>Desulfosporosinus</taxon>
    </lineage>
</organism>
<protein>
    <submittedName>
        <fullName evidence="1">Uncharacterized protein</fullName>
    </submittedName>
</protein>
<name>A0A1Q8QS00_9FIRM</name>
<evidence type="ECO:0000313" key="1">
    <source>
        <dbReference type="EMBL" id="OLN30096.1"/>
    </source>
</evidence>
<sequence>MEQLEQYREKKQPLLDDMLRFITFQPNREQDIMSMMQNYLNAEPTDRPKILESLMQCVRDEDYPDPHLGSYPYTEADVVECGRILDSYIDRLIACREAGSTEKIPRCMEQVTKEINISFMKKQGSILSILGGGRNCAPSLRELRKQPVWSLRSSRAT</sequence>
<proteinExistence type="predicted"/>